<dbReference type="OrthoDB" id="5516925at2"/>
<gene>
    <name evidence="2" type="ORF">PPSIR1_22811</name>
</gene>
<evidence type="ECO:0000256" key="1">
    <source>
        <dbReference type="SAM" id="SignalP"/>
    </source>
</evidence>
<comment type="caution">
    <text evidence="2">The sequence shown here is derived from an EMBL/GenBank/DDBJ whole genome shotgun (WGS) entry which is preliminary data.</text>
</comment>
<dbReference type="PROSITE" id="PS51257">
    <property type="entry name" value="PROKAR_LIPOPROTEIN"/>
    <property type="match status" value="1"/>
</dbReference>
<protein>
    <submittedName>
        <fullName evidence="2">Nickel responsive regulator</fullName>
    </submittedName>
</protein>
<keyword evidence="3" id="KW-1185">Reference proteome</keyword>
<feature type="chain" id="PRO_5002695037" evidence="1">
    <location>
        <begin position="22"/>
        <end position="271"/>
    </location>
</feature>
<dbReference type="Proteomes" id="UP000005801">
    <property type="component" value="Unassembled WGS sequence"/>
</dbReference>
<evidence type="ECO:0000313" key="2">
    <source>
        <dbReference type="EMBL" id="EDM79922.1"/>
    </source>
</evidence>
<dbReference type="RefSeq" id="WP_006970934.1">
    <property type="nucleotide sequence ID" value="NZ_ABCS01000015.1"/>
</dbReference>
<organism evidence="2 3">
    <name type="scientific">Plesiocystis pacifica SIR-1</name>
    <dbReference type="NCBI Taxonomy" id="391625"/>
    <lineage>
        <taxon>Bacteria</taxon>
        <taxon>Pseudomonadati</taxon>
        <taxon>Myxococcota</taxon>
        <taxon>Polyangia</taxon>
        <taxon>Nannocystales</taxon>
        <taxon>Nannocystaceae</taxon>
        <taxon>Plesiocystis</taxon>
    </lineage>
</organism>
<feature type="signal peptide" evidence="1">
    <location>
        <begin position="1"/>
        <end position="21"/>
    </location>
</feature>
<evidence type="ECO:0000313" key="3">
    <source>
        <dbReference type="Proteomes" id="UP000005801"/>
    </source>
</evidence>
<dbReference type="STRING" id="391625.PPSIR1_22811"/>
<dbReference type="EMBL" id="ABCS01000015">
    <property type="protein sequence ID" value="EDM79922.1"/>
    <property type="molecule type" value="Genomic_DNA"/>
</dbReference>
<keyword evidence="1" id="KW-0732">Signal</keyword>
<dbReference type="AlphaFoldDB" id="A6G2I5"/>
<proteinExistence type="predicted"/>
<name>A6G2I5_9BACT</name>
<sequence>MTRGSACVVASLVLTGAVACAAPSEAPRVDLPVVVDASGAVPVTTDLGYAVELSSARIAIEDLVFTVAGEVHAESAPVSSPGGLVHGLLIPMAHAHPGHYQGGEVTGELLGAFVVDWPADEGRELGVATLIATTYSAANFGFGRGSAEDLDAEDPLVGHTAIVSGSATKDGVTTAFTIVVDSPEDRELVGAPFDASLDEDAAGTLALRFNTADALEGDTLFDGLDFAALDADGDGELVIQPDAAEAELAAAYDLFRRTLQTHDHYAVALQN</sequence>
<reference evidence="2 3" key="1">
    <citation type="submission" date="2007-06" db="EMBL/GenBank/DDBJ databases">
        <authorList>
            <person name="Shimkets L."/>
            <person name="Ferriera S."/>
            <person name="Johnson J."/>
            <person name="Kravitz S."/>
            <person name="Beeson K."/>
            <person name="Sutton G."/>
            <person name="Rogers Y.-H."/>
            <person name="Friedman R."/>
            <person name="Frazier M."/>
            <person name="Venter J.C."/>
        </authorList>
    </citation>
    <scope>NUCLEOTIDE SEQUENCE [LARGE SCALE GENOMIC DNA]</scope>
    <source>
        <strain evidence="2 3">SIR-1</strain>
    </source>
</reference>
<accession>A6G2I5</accession>